<keyword evidence="3" id="KW-1185">Reference proteome</keyword>
<dbReference type="EMBL" id="BMED01000009">
    <property type="protein sequence ID" value="GGD01179.1"/>
    <property type="molecule type" value="Genomic_DNA"/>
</dbReference>
<dbReference type="RefSeq" id="WP_188569464.1">
    <property type="nucleotide sequence ID" value="NZ_BMED01000009.1"/>
</dbReference>
<dbReference type="Gene3D" id="3.40.50.360">
    <property type="match status" value="1"/>
</dbReference>
<dbReference type="GO" id="GO:0005829">
    <property type="term" value="C:cytosol"/>
    <property type="evidence" value="ECO:0007669"/>
    <property type="project" value="TreeGrafter"/>
</dbReference>
<gene>
    <name evidence="2" type="ORF">GCM10011396_55940</name>
</gene>
<dbReference type="GO" id="GO:0016491">
    <property type="term" value="F:oxidoreductase activity"/>
    <property type="evidence" value="ECO:0007669"/>
    <property type="project" value="InterPro"/>
</dbReference>
<sequence length="181" mass="18842">MSGQIEILAISGSLRTHSSNTALLHAAAQLAPAGIAVSVYDGVGDLPLFNPDLEGQEPVSVLELRRQLRVSHCVIISSPEYAHGVTGAIKNLLDWVVGSGELVDKPVALLNASARATWSHAALTEILTVMNARLIPAASLTIPLINNAVTLEDILSNGDQVATLRLALSALSNAVCVPVTA</sequence>
<dbReference type="PANTHER" id="PTHR30543:SF21">
    <property type="entry name" value="NAD(P)H-DEPENDENT FMN REDUCTASE LOT6"/>
    <property type="match status" value="1"/>
</dbReference>
<proteinExistence type="predicted"/>
<name>A0A916V2C6_9BURK</name>
<dbReference type="AlphaFoldDB" id="A0A916V2C6"/>
<dbReference type="InterPro" id="IPR005025">
    <property type="entry name" value="FMN_Rdtase-like_dom"/>
</dbReference>
<dbReference type="InterPro" id="IPR050712">
    <property type="entry name" value="NAD(P)H-dep_reductase"/>
</dbReference>
<accession>A0A916V2C6</accession>
<reference evidence="2" key="2">
    <citation type="submission" date="2020-09" db="EMBL/GenBank/DDBJ databases">
        <authorList>
            <person name="Sun Q."/>
            <person name="Zhou Y."/>
        </authorList>
    </citation>
    <scope>NUCLEOTIDE SEQUENCE</scope>
    <source>
        <strain evidence="2">CGMCC 1.10998</strain>
    </source>
</reference>
<evidence type="ECO:0000313" key="2">
    <source>
        <dbReference type="EMBL" id="GGD01179.1"/>
    </source>
</evidence>
<reference evidence="2" key="1">
    <citation type="journal article" date="2014" name="Int. J. Syst. Evol. Microbiol.">
        <title>Complete genome sequence of Corynebacterium casei LMG S-19264T (=DSM 44701T), isolated from a smear-ripened cheese.</title>
        <authorList>
            <consortium name="US DOE Joint Genome Institute (JGI-PGF)"/>
            <person name="Walter F."/>
            <person name="Albersmeier A."/>
            <person name="Kalinowski J."/>
            <person name="Ruckert C."/>
        </authorList>
    </citation>
    <scope>NUCLEOTIDE SEQUENCE</scope>
    <source>
        <strain evidence="2">CGMCC 1.10998</strain>
    </source>
</reference>
<evidence type="ECO:0000259" key="1">
    <source>
        <dbReference type="Pfam" id="PF03358"/>
    </source>
</evidence>
<dbReference type="GO" id="GO:0010181">
    <property type="term" value="F:FMN binding"/>
    <property type="evidence" value="ECO:0007669"/>
    <property type="project" value="TreeGrafter"/>
</dbReference>
<feature type="domain" description="NADPH-dependent FMN reductase-like" evidence="1">
    <location>
        <begin position="6"/>
        <end position="143"/>
    </location>
</feature>
<comment type="caution">
    <text evidence="2">The sequence shown here is derived from an EMBL/GenBank/DDBJ whole genome shotgun (WGS) entry which is preliminary data.</text>
</comment>
<evidence type="ECO:0000313" key="3">
    <source>
        <dbReference type="Proteomes" id="UP000637423"/>
    </source>
</evidence>
<protein>
    <submittedName>
        <fullName evidence="2">NAD(P)H-dependent oxidoreductase</fullName>
    </submittedName>
</protein>
<dbReference type="Proteomes" id="UP000637423">
    <property type="component" value="Unassembled WGS sequence"/>
</dbReference>
<dbReference type="Pfam" id="PF03358">
    <property type="entry name" value="FMN_red"/>
    <property type="match status" value="1"/>
</dbReference>
<organism evidence="2 3">
    <name type="scientific">Undibacterium terreum</name>
    <dbReference type="NCBI Taxonomy" id="1224302"/>
    <lineage>
        <taxon>Bacteria</taxon>
        <taxon>Pseudomonadati</taxon>
        <taxon>Pseudomonadota</taxon>
        <taxon>Betaproteobacteria</taxon>
        <taxon>Burkholderiales</taxon>
        <taxon>Oxalobacteraceae</taxon>
        <taxon>Undibacterium</taxon>
    </lineage>
</organism>
<dbReference type="SUPFAM" id="SSF52218">
    <property type="entry name" value="Flavoproteins"/>
    <property type="match status" value="1"/>
</dbReference>
<dbReference type="PANTHER" id="PTHR30543">
    <property type="entry name" value="CHROMATE REDUCTASE"/>
    <property type="match status" value="1"/>
</dbReference>
<dbReference type="InterPro" id="IPR029039">
    <property type="entry name" value="Flavoprotein-like_sf"/>
</dbReference>